<dbReference type="GO" id="GO:0034756">
    <property type="term" value="P:regulation of iron ion transport"/>
    <property type="evidence" value="ECO:0007669"/>
    <property type="project" value="TreeGrafter"/>
</dbReference>
<dbReference type="InterPro" id="IPR001039">
    <property type="entry name" value="MHC_I_a_a1/a2"/>
</dbReference>
<dbReference type="AlphaFoldDB" id="A0A8C2RZW5"/>
<evidence type="ECO:0000256" key="12">
    <source>
        <dbReference type="ARBA" id="ARBA00023065"/>
    </source>
</evidence>
<keyword evidence="5" id="KW-0813">Transport</keyword>
<evidence type="ECO:0000313" key="20">
    <source>
        <dbReference type="Ensembl" id="ENSCHIP00010036393.1"/>
    </source>
</evidence>
<comment type="similarity">
    <text evidence="3 16">Belongs to the MHC class I family.</text>
</comment>
<evidence type="ECO:0000256" key="10">
    <source>
        <dbReference type="ARBA" id="ARBA00022989"/>
    </source>
</evidence>
<dbReference type="PROSITE" id="PS00290">
    <property type="entry name" value="IG_MHC"/>
    <property type="match status" value="1"/>
</dbReference>
<evidence type="ECO:0000256" key="11">
    <source>
        <dbReference type="ARBA" id="ARBA00023004"/>
    </source>
</evidence>
<dbReference type="InterPro" id="IPR013783">
    <property type="entry name" value="Ig-like_fold"/>
</dbReference>
<dbReference type="GO" id="GO:0009897">
    <property type="term" value="C:external side of plasma membrane"/>
    <property type="evidence" value="ECO:0007669"/>
    <property type="project" value="TreeGrafter"/>
</dbReference>
<sequence>MGPRARPALLLLILLRTAATQGRPPRSHSLRFLFMGASKPDLGLPLFEALGYVDDQLFVSYDHESRRAERRAPWLWGRATSQLWLQLSQNLKGWDHMFIVDFWTIMDNHNQSKVTKLGALPESHTLQVILGCELREDNSTRGFWKYGYDGQDHLEFRPETLDWRAAEPRAQVTKLEWEVNKIRAKQNRAYLDRDCPEQLLHLLELGRGPLEQQVPPLVKVTHHVTSSLTTLRCRALNFYPQNITIKWLKDKQFLDAKDVKPKDVLPNGDGTYQAWVALAVLPGEEQRYSCHVEHPGLDQPLTATWGKDKRQGLKKPGVGGLELVNRAARGASALHWGQRHGLSFAFAVLEPSLSGTLVTGILSGIAVCVIIFLIGILFRILKRRQSSRGAAVNYALAECE</sequence>
<dbReference type="SMART" id="SM00407">
    <property type="entry name" value="IGc1"/>
    <property type="match status" value="1"/>
</dbReference>
<evidence type="ECO:0000256" key="3">
    <source>
        <dbReference type="ARBA" id="ARBA00006909"/>
    </source>
</evidence>
<dbReference type="GO" id="GO:1990459">
    <property type="term" value="F:transferrin receptor binding"/>
    <property type="evidence" value="ECO:0007669"/>
    <property type="project" value="TreeGrafter"/>
</dbReference>
<evidence type="ECO:0000256" key="15">
    <source>
        <dbReference type="ARBA" id="ARBA00023180"/>
    </source>
</evidence>
<dbReference type="Ensembl" id="ENSCHIT00010051143.1">
    <property type="protein sequence ID" value="ENSCHIP00010036393.1"/>
    <property type="gene ID" value="ENSCHIG00010026935.1"/>
</dbReference>
<evidence type="ECO:0000256" key="5">
    <source>
        <dbReference type="ARBA" id="ARBA00022448"/>
    </source>
</evidence>
<dbReference type="InterPro" id="IPR050208">
    <property type="entry name" value="MHC_class-I_related"/>
</dbReference>
<dbReference type="Gene3D" id="3.30.500.10">
    <property type="entry name" value="MHC class I-like antigen recognition-like"/>
    <property type="match status" value="1"/>
</dbReference>
<dbReference type="InterPro" id="IPR003006">
    <property type="entry name" value="Ig/MHC_CS"/>
</dbReference>
<evidence type="ECO:0000256" key="1">
    <source>
        <dbReference type="ARBA" id="ARBA00003622"/>
    </source>
</evidence>
<dbReference type="InterPro" id="IPR037055">
    <property type="entry name" value="MHC_I-like_Ag-recog_sf"/>
</dbReference>
<keyword evidence="11" id="KW-0408">Iron</keyword>
<feature type="domain" description="Ig-like" evidence="19">
    <location>
        <begin position="215"/>
        <end position="304"/>
    </location>
</feature>
<reference evidence="20" key="1">
    <citation type="submission" date="2019-03" db="EMBL/GenBank/DDBJ databases">
        <title>Genome sequencing and reference-guided assembly of Black Bengal Goat (Capra hircus).</title>
        <authorList>
            <person name="Siddiki A.Z."/>
            <person name="Baten A."/>
            <person name="Billah M."/>
            <person name="Alam M.A.U."/>
            <person name="Shawrob K.S.M."/>
            <person name="Saha S."/>
            <person name="Chowdhury M."/>
            <person name="Rahman A.H."/>
            <person name="Stear M."/>
            <person name="Miah G."/>
            <person name="Das G.B."/>
            <person name="Hossain M.M."/>
            <person name="Kumkum M."/>
            <person name="Islam M.S."/>
            <person name="Mollah A.M."/>
            <person name="Ahsan A."/>
            <person name="Tusar F."/>
            <person name="Khan M.K.I."/>
        </authorList>
    </citation>
    <scope>NUCLEOTIDE SEQUENCE [LARGE SCALE GENOMIC DNA]</scope>
</reference>
<dbReference type="InterPro" id="IPR003597">
    <property type="entry name" value="Ig_C1-set"/>
</dbReference>
<protein>
    <recommendedName>
        <fullName evidence="19">Ig-like domain-containing protein</fullName>
    </recommendedName>
</protein>
<evidence type="ECO:0000256" key="6">
    <source>
        <dbReference type="ARBA" id="ARBA00022475"/>
    </source>
</evidence>
<comment type="function">
    <text evidence="1">Binds to transferrin receptor (TFR) and reduces its affinity for iron-loaded transferrin.</text>
</comment>
<keyword evidence="13 17" id="KW-0472">Membrane</keyword>
<keyword evidence="12" id="KW-0406">Ion transport</keyword>
<feature type="signal peptide" evidence="18">
    <location>
        <begin position="1"/>
        <end position="22"/>
    </location>
</feature>
<keyword evidence="9 18" id="KW-0732">Signal</keyword>
<reference evidence="20" key="2">
    <citation type="submission" date="2025-08" db="UniProtKB">
        <authorList>
            <consortium name="Ensembl"/>
        </authorList>
    </citation>
    <scope>IDENTIFICATION</scope>
</reference>
<keyword evidence="7" id="KW-0410">Iron transport</keyword>
<dbReference type="SUPFAM" id="SSF54452">
    <property type="entry name" value="MHC antigen-recognition domain"/>
    <property type="match status" value="1"/>
</dbReference>
<keyword evidence="15" id="KW-0325">Glycoprotein</keyword>
<evidence type="ECO:0000256" key="13">
    <source>
        <dbReference type="ARBA" id="ARBA00023136"/>
    </source>
</evidence>
<keyword evidence="8 17" id="KW-0812">Transmembrane</keyword>
<evidence type="ECO:0000256" key="16">
    <source>
        <dbReference type="RuleBase" id="RU004439"/>
    </source>
</evidence>
<dbReference type="Pfam" id="PF07654">
    <property type="entry name" value="C1-set"/>
    <property type="match status" value="1"/>
</dbReference>
<dbReference type="FunFam" id="2.60.40.10:FF:000204">
    <property type="entry name" value="Major histocompatibility complex, class I-related protein"/>
    <property type="match status" value="1"/>
</dbReference>
<evidence type="ECO:0000256" key="2">
    <source>
        <dbReference type="ARBA" id="ARBA00004251"/>
    </source>
</evidence>
<feature type="chain" id="PRO_5034854070" description="Ig-like domain-containing protein" evidence="18">
    <location>
        <begin position="23"/>
        <end position="400"/>
    </location>
</feature>
<dbReference type="PROSITE" id="PS50835">
    <property type="entry name" value="IG_LIKE"/>
    <property type="match status" value="1"/>
</dbReference>
<dbReference type="Gene3D" id="2.60.40.10">
    <property type="entry name" value="Immunoglobulins"/>
    <property type="match status" value="1"/>
</dbReference>
<name>A0A8C2RZW5_CAPHI</name>
<evidence type="ECO:0000256" key="9">
    <source>
        <dbReference type="ARBA" id="ARBA00022729"/>
    </source>
</evidence>
<evidence type="ECO:0000256" key="7">
    <source>
        <dbReference type="ARBA" id="ARBA00022496"/>
    </source>
</evidence>
<dbReference type="InterPro" id="IPR011161">
    <property type="entry name" value="MHC_I-like_Ag-recog"/>
</dbReference>
<keyword evidence="6" id="KW-1003">Cell membrane</keyword>
<dbReference type="FunFam" id="3.30.500.10:FF:000001">
    <property type="entry name" value="H-2 class I histocompatibility antigen, alpha chain"/>
    <property type="match status" value="1"/>
</dbReference>
<evidence type="ECO:0000259" key="19">
    <source>
        <dbReference type="PROSITE" id="PS50835"/>
    </source>
</evidence>
<accession>A0A8C2RZW5</accession>
<dbReference type="PANTHER" id="PTHR16675">
    <property type="entry name" value="MHC CLASS I-RELATED"/>
    <property type="match status" value="1"/>
</dbReference>
<organism evidence="20">
    <name type="scientific">Capra hircus</name>
    <name type="common">Goat</name>
    <dbReference type="NCBI Taxonomy" id="9925"/>
    <lineage>
        <taxon>Eukaryota</taxon>
        <taxon>Metazoa</taxon>
        <taxon>Chordata</taxon>
        <taxon>Craniata</taxon>
        <taxon>Vertebrata</taxon>
        <taxon>Euteleostomi</taxon>
        <taxon>Mammalia</taxon>
        <taxon>Eutheria</taxon>
        <taxon>Laurasiatheria</taxon>
        <taxon>Artiodactyla</taxon>
        <taxon>Ruminantia</taxon>
        <taxon>Pecora</taxon>
        <taxon>Bovidae</taxon>
        <taxon>Caprinae</taxon>
        <taxon>Capra</taxon>
    </lineage>
</organism>
<evidence type="ECO:0000256" key="17">
    <source>
        <dbReference type="SAM" id="Phobius"/>
    </source>
</evidence>
<dbReference type="SUPFAM" id="SSF48726">
    <property type="entry name" value="Immunoglobulin"/>
    <property type="match status" value="1"/>
</dbReference>
<dbReference type="PRINTS" id="PR01638">
    <property type="entry name" value="MHCCLASSI"/>
</dbReference>
<evidence type="ECO:0000256" key="4">
    <source>
        <dbReference type="ARBA" id="ARBA00011632"/>
    </source>
</evidence>
<evidence type="ECO:0000256" key="18">
    <source>
        <dbReference type="SAM" id="SignalP"/>
    </source>
</evidence>
<proteinExistence type="inferred from homology"/>
<dbReference type="InterPro" id="IPR007110">
    <property type="entry name" value="Ig-like_dom"/>
</dbReference>
<dbReference type="GO" id="GO:0005615">
    <property type="term" value="C:extracellular space"/>
    <property type="evidence" value="ECO:0007669"/>
    <property type="project" value="TreeGrafter"/>
</dbReference>
<dbReference type="Pfam" id="PF00129">
    <property type="entry name" value="MHC_I"/>
    <property type="match status" value="1"/>
</dbReference>
<feature type="transmembrane region" description="Helical" evidence="17">
    <location>
        <begin position="357"/>
        <end position="378"/>
    </location>
</feature>
<dbReference type="InterPro" id="IPR036179">
    <property type="entry name" value="Ig-like_dom_sf"/>
</dbReference>
<dbReference type="GO" id="GO:1990641">
    <property type="term" value="P:response to iron ion starvation"/>
    <property type="evidence" value="ECO:0007669"/>
    <property type="project" value="TreeGrafter"/>
</dbReference>
<dbReference type="GO" id="GO:0006826">
    <property type="term" value="P:iron ion transport"/>
    <property type="evidence" value="ECO:0007669"/>
    <property type="project" value="UniProtKB-KW"/>
</dbReference>
<dbReference type="InterPro" id="IPR011162">
    <property type="entry name" value="MHC_I/II-like_Ag-recog"/>
</dbReference>
<keyword evidence="10 17" id="KW-1133">Transmembrane helix</keyword>
<keyword evidence="14" id="KW-1015">Disulfide bond</keyword>
<dbReference type="PANTHER" id="PTHR16675:SF172">
    <property type="entry name" value="HEREDITARY HEMOCHROMATOSIS PROTEIN"/>
    <property type="match status" value="1"/>
</dbReference>
<evidence type="ECO:0000256" key="14">
    <source>
        <dbReference type="ARBA" id="ARBA00023157"/>
    </source>
</evidence>
<comment type="subunit">
    <text evidence="4">Binds TFR through the extracellular domain in a pH-dependent manner.</text>
</comment>
<comment type="subcellular location">
    <subcellularLocation>
        <location evidence="2">Cell membrane</location>
        <topology evidence="2">Single-pass type I membrane protein</topology>
    </subcellularLocation>
</comment>
<evidence type="ECO:0000256" key="8">
    <source>
        <dbReference type="ARBA" id="ARBA00022692"/>
    </source>
</evidence>